<organism evidence="1 2">
    <name type="scientific">Dendrolimus kikuchii</name>
    <dbReference type="NCBI Taxonomy" id="765133"/>
    <lineage>
        <taxon>Eukaryota</taxon>
        <taxon>Metazoa</taxon>
        <taxon>Ecdysozoa</taxon>
        <taxon>Arthropoda</taxon>
        <taxon>Hexapoda</taxon>
        <taxon>Insecta</taxon>
        <taxon>Pterygota</taxon>
        <taxon>Neoptera</taxon>
        <taxon>Endopterygota</taxon>
        <taxon>Lepidoptera</taxon>
        <taxon>Glossata</taxon>
        <taxon>Ditrysia</taxon>
        <taxon>Bombycoidea</taxon>
        <taxon>Lasiocampidae</taxon>
        <taxon>Dendrolimus</taxon>
    </lineage>
</organism>
<accession>A0ACC1D6G7</accession>
<comment type="caution">
    <text evidence="1">The sequence shown here is derived from an EMBL/GenBank/DDBJ whole genome shotgun (WGS) entry which is preliminary data.</text>
</comment>
<sequence length="3761" mass="421996">MRHLGALWSTLRTQQRSARNGQFWLGPQPSCTWTMSKTIVLSIIFIILFVHLDGEVYQDRPKIKTSDGDLFLEPAYDKSIYLSPNGPKSKIYVGNIDLLQTNISRDTGQYVPSTNADIDRILNGPNGVLRRLEMLENKDSNLPNSTLFDIFALRRRVNNLHRKVTSLQTRLSLREKDECSSNPCEHGGTCLNLIDGHHCLCPPNWEGRDCDIDVNECRNFAGTDLGCQNGATCINRPGSYECLCRSGWFGLHCTKKAKDCSGGDFEMCGHGMCIPVTTGNGIKCICQQGWTTNGTDIACITDVNECEESQGPRCSVNPRVECINLPGSFRCGQCPIGYRGDGYVCYDIDECTTLPNGGCSPMVSCHNTIGSRICGTCPAGYVGDGVTCTWSGSCRINRGGCHPSAQCIDNLRYGGQSVQCVCPEGMAGDGVGPLGCYIAAGNITEGCESSPCGAHGRCHPLRTGYICLCYRGYSGTHCNIPRNSCSGNSCFNGGSCIPDDTLPRGYRCECTAQYTGTFCQISIKRCGGVLDNEEGVILYPIANTTYDNNAKCAWVIHTSPDKVINVTFTKFNLEKDDSCSSDFLQIHDGRSSASQFIGRFCGNTFPKGGNIISSHNNLYLWFRSDASVSKDGFALHWTSIKPFCGGEIDATTHGHISSPGSPGSYPPKRDCYWHLITTLGKRIQLHFFELDIETHPNCSFDYLAIYDGEHATDPLLNKYCNSTQPAPVQSAGSDMLIHFHSDEYGNGKGFQIAYAPIEGIPGCGGYYTAEQGELTSPTYNGNYFNNLLCEYKIKTAPETKIKLDFKYFKLEHSHRCKFDYLKVYDGASADSQLVGRFCGNAYPNSYISSSNVLYFKFKTDHSLSSGGFKITYESICRINLRGDSGIIKSPGYPFRYPENKQCEYIISTTPGKAIQLTFQDFDLEESSYYNCTYDYIEIYDGQDRNSTLLGKFCGGISRTPPVQTSTLNYMYIRFKSDMSLSGTGFYANYTTIDTECGGVHTDRTGLIQYPAENKFSEHDQSCTWLLIAPQGMHIKLNWNRFDIENMPNCQSDYVAITEIDENNENTLLGKFCGNNAPAALTTSTNRLKLVYESDSSVRSGGFSVSYTFLDEKSHCGGTLIKSHGFIYSPGWPKMYEPNRDCIWVITVPVGQQIILNISQFDLERPIRDKCHLGDYLEIRNGASHTSPLIGQFCGNFRNRRIISMANVIYLHFHSDFYLTGNGFKIEWDGTVTGCGGTLTSSSGTITSPNYPNNYNENSECFYKIVTSLGSRIRISFTDLELENDINCKNDYVEIFDGRDTGATSFGKHCFMSRSLHNIETSSNYAFIKFRSDFYLEHKGFMLTYDTLCNNNLTERYGVIESPDFPGNYPLHLDCLWTIKAPKGNRINVTFTNFNVYDTRVRRIYWSRRLPTLTSCSHAYVQTKDISDVNFSNKLCGNTLPAAVSSKGNSLQIKFVTGGFISRSGFRLEWVTYGCGGHIQKSTGSINLDKMLASRDQLECEWLVETPLGTSVHITFLDLYMSDTANCTLDAIEVFNGQDSKSPLLLRACHHDSVWVQSTTNYMFIRFSKSSTLKDVHFKADFHSPRATCGGNMESLSGYIYSKNYPKDYDKNMDCMWTISVPLNHRILLNFMDFDLYSNDESNDEDDDCGDSIRIYEDVFVINTNYTYRICPKSNITQITTKRNKMVVQFTTNGAGRAKGFKANFTAICGATIIALYDGIISNDKNISYTNSCIWTVKAPTLNQKISLTISHMSLIGNIDVTNRTCPTTYLRVYDGDDTNAPLVDEYCGRKVPPMIVSHGNTITIELGSYVNIINGLFTAHYSPLINACGGTLASEEGTIASPNYPLSYPRNTDCEWILSTSPGNKVYIMFERFSIEYSDGCNEDYLEIRENNGMGSILGVYCGNDIPSNTTAASKIYIKFHSSDGDTGEGFVIHYEFLHGNEITGNNGIIASPLFPHRYQGAGEYSWRINTEWSYIISVTIEEFEIAAHSDVCKNKLSIYDGYDDTGILITDLCGILKDRTTYHSSSNVMYITLSLDDTNTGSLFYLTWTNNQRNEIDINSGEKFNCGLNQTKIILPGISSTFESPNYPKDYDNEKNCQWIFKTLSGRHLTVVFTDFNIEDTSDCFADSVSVYKAHDPNQWDPVIKDVCISDTIKDKVLNGSEMVKVTFKTDHSIVRRGFQGKVSSLCGGLVTNSSGEISAIWADVYSQFKHRIKCEWTVKVRPGKLIKFKFSHFNISNTNDNCETYVVLRNGESLESPLLGRYCGYDHENRDEKVTFGSALYISFTSINGRYAGVFKSFKIYYEEKGVECGSTSVLSFDHQWEIINSPNYPSVPDAYSECVWIFTAPPGEIIRIDFIDRFDLDNVDDCANEAVEIRDGRSEFSKILGRFCSDRPGTIKTTNNVMYVKYMTKIVEPRDGFKANISIDICGGTITANRGEITSPNYPHMPVLAVGTVCEWRVIGGLRNIITILPQEINLPDSVSPCENKITIEEYIPSNNSNVLLQTFCNDNIEATYTRVETSTNQVIIKLHIGRPSEWTQTSEHRGFRFTFNSSRPACGGIISVSEGYLTTPSYPVETTVRYCQWLITVPDKKRRVRLELIDSDFEKHKLGLFNDLSFQSAILMIVDTTYLETTRVFESSANKMAVFVWMNSGQMRHRFKARFSSDDSSLCGEDLRGLTGNLKAPNVNQSYTCEWKYVDEISPYNTTYEYNTIYLSAIVNTSTHRSKCRYSDPKLVIESQINKDRATFRRSLCGVADESFVIPSSSMTLKSFKSNNFSMDFEVRWKLQPCGGVQYVGNIPVNILDLPNGYNDTLDCAWSITIPIDSRVELKFDGSFEAECDDEYVKILPGFSPSTPLIGDYCKSKVMENALIVNFRILYIQYHSKAKARTNIKLMARTITEECGGYLNNQQHVFASPNYPKSYKPNEECVWEIVADLGNRVSLEFIDRFIIEDRPNCTKDALIVFDWKDDQYTEIARLCGRQPPPVLQSTQQRMKVVLRTDADTNLDGFKALWTPICGGTYTATDKEQILYSPGYPFEYSPLMNCTYIIKSDKRIKLKFLEFELEGTYPECIYDNITINAEGQYNYYMDISCGDRVPDLITSFDKIQLTFKSDKYIQRKGFKFVYSVYNCGGHISNATVLNSNPDADNYDTNLDCKWYIEAPQNMIVVVKFLYIDIEGSSDCYSDYISIFDGLAVDDEKRLALLCGHINTTTTIRSKNNTMLLQFVTDASISYSGFKAAVIFSYSTSVGCGGEVDMTTTNSFILKSPLLKGSVVYENYLDCLWVIKSSPGTVIQIEFKTFHISSCQAINQTAIGFNKCECDLVEVIDGLNPNSLVIGTYCGHTIPPQLLSSRNVMSVRLSTDGDLPSSGFEAQITTRPSVCGQIYYSITQHTQRIRSPRYESGTIPRGLNCIYHLDASSDLYSTIRLTVDIDLSPETPDSTGVKKCSKDRFIIISNPTSLNTTVGKDLVLSSIGNDFFSASFFYDMNTRFPSRFELCGHKKLELYVYGSITIYLLTSPDTVTSQYKGAEIQYVYAGFCSRNYTEPHGRIQSSYVSHNDHSEHSCYTLITAPENYTISLYFLAVTPDYWNEECYLEIFDGNDTKSKQLIKIQGSYDDNYPIFSSGRYLLLHNHENADDRLTYDLSYVTTDKGPGCGGKLVNEVGRVTSPLYPNVYRHLTRCEWELETPVGTKVMLRFTVFDLGRNCDQNYVMLVNSNGESISTYCSESPADFTSQDNYIKIVFVTTTNNGGSGWVADFVGIL</sequence>
<keyword evidence="2" id="KW-1185">Reference proteome</keyword>
<protein>
    <submittedName>
        <fullName evidence="1">Uncharacterized protein</fullName>
    </submittedName>
</protein>
<evidence type="ECO:0000313" key="1">
    <source>
        <dbReference type="EMBL" id="KAJ0179554.1"/>
    </source>
</evidence>
<reference evidence="1 2" key="1">
    <citation type="journal article" date="2021" name="Front. Genet.">
        <title>Chromosome-Level Genome Assembly Reveals Significant Gene Expansion in the Toll and IMD Signaling Pathways of Dendrolimus kikuchii.</title>
        <authorList>
            <person name="Zhou J."/>
            <person name="Wu P."/>
            <person name="Xiong Z."/>
            <person name="Liu N."/>
            <person name="Zhao N."/>
            <person name="Ji M."/>
            <person name="Qiu Y."/>
            <person name="Yang B."/>
        </authorList>
    </citation>
    <scope>NUCLEOTIDE SEQUENCE [LARGE SCALE GENOMIC DNA]</scope>
    <source>
        <strain evidence="1">Ann1</strain>
    </source>
</reference>
<name>A0ACC1D6G7_9NEOP</name>
<dbReference type="EMBL" id="CM034394">
    <property type="protein sequence ID" value="KAJ0179554.1"/>
    <property type="molecule type" value="Genomic_DNA"/>
</dbReference>
<dbReference type="Proteomes" id="UP000824533">
    <property type="component" value="Linkage Group LG08"/>
</dbReference>
<evidence type="ECO:0000313" key="2">
    <source>
        <dbReference type="Proteomes" id="UP000824533"/>
    </source>
</evidence>
<proteinExistence type="predicted"/>
<gene>
    <name evidence="1" type="ORF">K1T71_005266</name>
</gene>